<organism evidence="3 4">
    <name type="scientific">SAR86 cluster bacterium</name>
    <dbReference type="NCBI Taxonomy" id="2030880"/>
    <lineage>
        <taxon>Bacteria</taxon>
        <taxon>Pseudomonadati</taxon>
        <taxon>Pseudomonadota</taxon>
        <taxon>Gammaproteobacteria</taxon>
        <taxon>SAR86 cluster</taxon>
    </lineage>
</organism>
<feature type="chain" id="PRO_5040329740" evidence="1">
    <location>
        <begin position="24"/>
        <end position="423"/>
    </location>
</feature>
<reference evidence="3" key="1">
    <citation type="submission" date="2022-05" db="EMBL/GenBank/DDBJ databases">
        <title>Single-amplified genomics reveal most streamlined microbe among free-living bacteria.</title>
        <authorList>
            <person name="Roda-Garcia J."/>
            <person name="Haro-Moreno J.M."/>
            <person name="Rodriguez-Valera F."/>
            <person name="Almagro-Moreno S."/>
            <person name="Lopez-Perez M."/>
        </authorList>
    </citation>
    <scope>NUCLEOTIDE SEQUENCE</scope>
    <source>
        <strain evidence="3">TMED112-D2-2</strain>
    </source>
</reference>
<dbReference type="Proteomes" id="UP001056381">
    <property type="component" value="Chromosome"/>
</dbReference>
<gene>
    <name evidence="3" type="ORF">M9B40_02725</name>
</gene>
<protein>
    <submittedName>
        <fullName evidence="3">Amidohydrolase family protein</fullName>
    </submittedName>
</protein>
<dbReference type="InterPro" id="IPR011059">
    <property type="entry name" value="Metal-dep_hydrolase_composite"/>
</dbReference>
<dbReference type="SUPFAM" id="SSF51556">
    <property type="entry name" value="Metallo-dependent hydrolases"/>
    <property type="match status" value="1"/>
</dbReference>
<evidence type="ECO:0000313" key="4">
    <source>
        <dbReference type="Proteomes" id="UP001056381"/>
    </source>
</evidence>
<dbReference type="EMBL" id="CP097966">
    <property type="protein sequence ID" value="URQ63695.1"/>
    <property type="molecule type" value="Genomic_DNA"/>
</dbReference>
<dbReference type="SUPFAM" id="SSF51338">
    <property type="entry name" value="Composite domain of metallo-dependent hydrolases"/>
    <property type="match status" value="1"/>
</dbReference>
<feature type="signal peptide" evidence="1">
    <location>
        <begin position="1"/>
        <end position="23"/>
    </location>
</feature>
<dbReference type="InterPro" id="IPR057744">
    <property type="entry name" value="OTAase-like"/>
</dbReference>
<accession>A0A9Q8X2G7</accession>
<dbReference type="CDD" id="cd01299">
    <property type="entry name" value="Met_dep_hydrolase_A"/>
    <property type="match status" value="1"/>
</dbReference>
<dbReference type="Gene3D" id="2.30.40.10">
    <property type="entry name" value="Urease, subunit C, domain 1"/>
    <property type="match status" value="1"/>
</dbReference>
<dbReference type="Gene3D" id="3.20.20.140">
    <property type="entry name" value="Metal-dependent hydrolases"/>
    <property type="match status" value="1"/>
</dbReference>
<name>A0A9Q8X2G7_9GAMM</name>
<dbReference type="InterPro" id="IPR006680">
    <property type="entry name" value="Amidohydro-rel"/>
</dbReference>
<evidence type="ECO:0000256" key="1">
    <source>
        <dbReference type="SAM" id="SignalP"/>
    </source>
</evidence>
<keyword evidence="4" id="KW-1185">Reference proteome</keyword>
<proteinExistence type="predicted"/>
<dbReference type="InterPro" id="IPR051781">
    <property type="entry name" value="Metallo-dep_Hydrolase"/>
</dbReference>
<dbReference type="PANTHER" id="PTHR43135:SF3">
    <property type="entry name" value="ALPHA-D-RIBOSE 1-METHYLPHOSPHONATE 5-TRIPHOSPHATE DIPHOSPHATASE"/>
    <property type="match status" value="1"/>
</dbReference>
<dbReference type="GO" id="GO:0016810">
    <property type="term" value="F:hydrolase activity, acting on carbon-nitrogen (but not peptide) bonds"/>
    <property type="evidence" value="ECO:0007669"/>
    <property type="project" value="InterPro"/>
</dbReference>
<dbReference type="AlphaFoldDB" id="A0A9Q8X2G7"/>
<dbReference type="InterPro" id="IPR032466">
    <property type="entry name" value="Metal_Hydrolase"/>
</dbReference>
<dbReference type="Pfam" id="PF01979">
    <property type="entry name" value="Amidohydro_1"/>
    <property type="match status" value="1"/>
</dbReference>
<evidence type="ECO:0000259" key="2">
    <source>
        <dbReference type="Pfam" id="PF01979"/>
    </source>
</evidence>
<keyword evidence="1" id="KW-0732">Signal</keyword>
<evidence type="ECO:0000313" key="3">
    <source>
        <dbReference type="EMBL" id="URQ63695.1"/>
    </source>
</evidence>
<sequence length="423" mass="45736">MKFFITLLLLVSSLLCSDTLIHAGKYIDVINGKVISKSSIIIDEKGVIKEITSGYKNSRGYEYYDLKDKTVMPGLMDMHVHFGQEYLSKAETPVKVEKEYSAIAAVKHAKLTLDGGFTTVRQVGDSGFIAISLRDAIAKGDAIGPRIYTSGKSLATTGGHADHTNGRAFGDYVYPDPESGVVNGPYEVFAGVRQRYKDGADGIKITVTGGVLSLAKSGDNPQFTQEEANAVVQAAKDYGFWVAVHAHGAEGMKRAIRAGVDSIEHGTYMDDEAMDLMIENGTYLVPTISAGEFVADKSKVDGFFPDIIRPKAAAVGPQIGGTFGKAYRRGVKIAFGTDVGVQAHGTNWKEFVYMKQYGMPEMKTIISATIEAAKLLRIEDKLGSIEVGKIADIIAVSGDPIKDITSMENVVFVMKEGKVYKNN</sequence>
<dbReference type="PANTHER" id="PTHR43135">
    <property type="entry name" value="ALPHA-D-RIBOSE 1-METHYLPHOSPHONATE 5-TRIPHOSPHATE DIPHOSPHATASE"/>
    <property type="match status" value="1"/>
</dbReference>
<feature type="domain" description="Amidohydrolase-related" evidence="2">
    <location>
        <begin position="70"/>
        <end position="419"/>
    </location>
</feature>